<organism evidence="2 3">
    <name type="scientific">Prosthecobacter dejongeii</name>
    <dbReference type="NCBI Taxonomy" id="48465"/>
    <lineage>
        <taxon>Bacteria</taxon>
        <taxon>Pseudomonadati</taxon>
        <taxon>Verrucomicrobiota</taxon>
        <taxon>Verrucomicrobiia</taxon>
        <taxon>Verrucomicrobiales</taxon>
        <taxon>Verrucomicrobiaceae</taxon>
        <taxon>Prosthecobacter</taxon>
    </lineage>
</organism>
<dbReference type="SUPFAM" id="SSF56300">
    <property type="entry name" value="Metallo-dependent phosphatases"/>
    <property type="match status" value="1"/>
</dbReference>
<keyword evidence="3" id="KW-1185">Reference proteome</keyword>
<dbReference type="RefSeq" id="WP_184211410.1">
    <property type="nucleotide sequence ID" value="NZ_JACHIF010000009.1"/>
</dbReference>
<gene>
    <name evidence="2" type="ORF">HNQ64_003809</name>
</gene>
<dbReference type="GO" id="GO:0016787">
    <property type="term" value="F:hydrolase activity"/>
    <property type="evidence" value="ECO:0007669"/>
    <property type="project" value="InterPro"/>
</dbReference>
<comment type="caution">
    <text evidence="2">The sequence shown here is derived from an EMBL/GenBank/DDBJ whole genome shotgun (WGS) entry which is preliminary data.</text>
</comment>
<evidence type="ECO:0000259" key="1">
    <source>
        <dbReference type="Pfam" id="PF00149"/>
    </source>
</evidence>
<dbReference type="Pfam" id="PF00149">
    <property type="entry name" value="Metallophos"/>
    <property type="match status" value="1"/>
</dbReference>
<evidence type="ECO:0000313" key="2">
    <source>
        <dbReference type="EMBL" id="MBB5039534.1"/>
    </source>
</evidence>
<dbReference type="PANTHER" id="PTHR37844">
    <property type="entry name" value="SER/THR PROTEIN PHOSPHATASE SUPERFAMILY (AFU_ORTHOLOGUE AFUA_1G14840)"/>
    <property type="match status" value="1"/>
</dbReference>
<name>A0A7W7YNQ8_9BACT</name>
<dbReference type="AlphaFoldDB" id="A0A7W7YNQ8"/>
<dbReference type="Gene3D" id="3.60.21.10">
    <property type="match status" value="2"/>
</dbReference>
<reference evidence="2 3" key="1">
    <citation type="submission" date="2020-08" db="EMBL/GenBank/DDBJ databases">
        <title>Genomic Encyclopedia of Type Strains, Phase IV (KMG-IV): sequencing the most valuable type-strain genomes for metagenomic binning, comparative biology and taxonomic classification.</title>
        <authorList>
            <person name="Goeker M."/>
        </authorList>
    </citation>
    <scope>NUCLEOTIDE SEQUENCE [LARGE SCALE GENOMIC DNA]</scope>
    <source>
        <strain evidence="2 3">DSM 12251</strain>
    </source>
</reference>
<dbReference type="Proteomes" id="UP000534294">
    <property type="component" value="Unassembled WGS sequence"/>
</dbReference>
<dbReference type="InterPro" id="IPR004843">
    <property type="entry name" value="Calcineurin-like_PHP"/>
</dbReference>
<sequence length="250" mass="28672">MRIRILSDLHQEFGATEIPREDCDLILLAGDIATKQNALPWIREFTGDTPTAYVCGNHEFYGEKLPRVTERLKEQTAGSNIHVLENDAFEVAGWHIYGCTLWTDMALQGEWTEGAVEAGDRMNDYKRIRTAQQGYRKLSPRDTRAIHVDSVQRMETFLSTHDPRRCIIVTHHAPSALSLPEHRRSELVSCAYASHLDSFIEKHQPALWVHGHIHHNSDYFIGETRVIANPQAYPNEPNKNFIPRLIVEMH</sequence>
<protein>
    <submittedName>
        <fullName evidence="2">Icc-related predicted phosphoesterase</fullName>
    </submittedName>
</protein>
<evidence type="ECO:0000313" key="3">
    <source>
        <dbReference type="Proteomes" id="UP000534294"/>
    </source>
</evidence>
<dbReference type="InterPro" id="IPR029052">
    <property type="entry name" value="Metallo-depent_PP-like"/>
</dbReference>
<dbReference type="EMBL" id="JACHIF010000009">
    <property type="protein sequence ID" value="MBB5039534.1"/>
    <property type="molecule type" value="Genomic_DNA"/>
</dbReference>
<feature type="domain" description="Calcineurin-like phosphoesterase" evidence="1">
    <location>
        <begin position="1"/>
        <end position="215"/>
    </location>
</feature>
<accession>A0A7W7YNQ8</accession>
<proteinExistence type="predicted"/>
<dbReference type="PANTHER" id="PTHR37844:SF2">
    <property type="entry name" value="SER_THR PROTEIN PHOSPHATASE SUPERFAMILY (AFU_ORTHOLOGUE AFUA_1G14840)"/>
    <property type="match status" value="1"/>
</dbReference>